<comment type="similarity">
    <text evidence="2">Belongs to the nucleotide-sugar transporter family. SLC35A subfamily.</text>
</comment>
<dbReference type="Proteomes" id="UP000694845">
    <property type="component" value="Unplaced"/>
</dbReference>
<evidence type="ECO:0000313" key="8">
    <source>
        <dbReference type="Proteomes" id="UP000694845"/>
    </source>
</evidence>
<dbReference type="PIRSF" id="PIRSF005799">
    <property type="entry name" value="UDP-gal_transpt"/>
    <property type="match status" value="1"/>
</dbReference>
<dbReference type="OrthoDB" id="419167at2759"/>
<evidence type="ECO:0000256" key="4">
    <source>
        <dbReference type="ARBA" id="ARBA00022692"/>
    </source>
</evidence>
<evidence type="ECO:0000313" key="9">
    <source>
        <dbReference type="RefSeq" id="XP_022107422.1"/>
    </source>
</evidence>
<feature type="transmembrane region" description="Helical" evidence="7">
    <location>
        <begin position="239"/>
        <end position="260"/>
    </location>
</feature>
<evidence type="ECO:0000313" key="10">
    <source>
        <dbReference type="RefSeq" id="XP_022107431.1"/>
    </source>
</evidence>
<feature type="transmembrane region" description="Helical" evidence="7">
    <location>
        <begin position="7"/>
        <end position="29"/>
    </location>
</feature>
<keyword evidence="3" id="KW-0813">Transport</keyword>
<dbReference type="PANTHER" id="PTHR10231">
    <property type="entry name" value="NUCLEOTIDE-SUGAR TRANSMEMBRANE TRANSPORTER"/>
    <property type="match status" value="1"/>
</dbReference>
<feature type="transmembrane region" description="Helical" evidence="7">
    <location>
        <begin position="132"/>
        <end position="151"/>
    </location>
</feature>
<dbReference type="AlphaFoldDB" id="A0A8B7ZQS8"/>
<evidence type="ECO:0000256" key="1">
    <source>
        <dbReference type="ARBA" id="ARBA00004141"/>
    </source>
</evidence>
<dbReference type="RefSeq" id="XP_022107431.1">
    <property type="nucleotide sequence ID" value="XM_022251739.1"/>
</dbReference>
<sequence>MATREQIAWAGLLITGVLIYGSHSVLLSLCKVDGQIPFHSTSVVVLIEAAKLVLSLVMYLASGAQSSSQFSHCTFIKSLSYAVPALLYGVNNNIIVYAQEHMDPASSQVLGNLKIVTTAVWYRLVIHKRLTWQQWLAVGLLGMAGMCYGGAQVRQSELIEHDVHKPYLTVTGILLMLVYCTISGAAGVYTEYILKRQSQTPLHLQNIQLYLYGVSLNMLAFYSSTWNSDHAAKKFFDGYSLWTVIIIISQAVIGLIMSVVMKHGSNIIRLFVISCAMIANAVLSMVVLALQPTANFWLAFVMVLFALHLYYQKQSCVSYLTKFFPV</sequence>
<dbReference type="GO" id="GO:0015165">
    <property type="term" value="F:pyrimidine nucleotide-sugar transmembrane transporter activity"/>
    <property type="evidence" value="ECO:0007669"/>
    <property type="project" value="InterPro"/>
</dbReference>
<dbReference type="OMA" id="SSCVVMI"/>
<keyword evidence="5 7" id="KW-1133">Transmembrane helix</keyword>
<keyword evidence="3" id="KW-0762">Sugar transport</keyword>
<dbReference type="InterPro" id="IPR037185">
    <property type="entry name" value="EmrE-like"/>
</dbReference>
<dbReference type="GO" id="GO:0000139">
    <property type="term" value="C:Golgi membrane"/>
    <property type="evidence" value="ECO:0007669"/>
    <property type="project" value="InterPro"/>
</dbReference>
<feature type="transmembrane region" description="Helical" evidence="7">
    <location>
        <begin position="41"/>
        <end position="61"/>
    </location>
</feature>
<keyword evidence="4 7" id="KW-0812">Transmembrane</keyword>
<dbReference type="NCBIfam" id="TIGR00803">
    <property type="entry name" value="nst"/>
    <property type="match status" value="1"/>
</dbReference>
<dbReference type="KEGG" id="aplc:110988335"/>
<evidence type="ECO:0000256" key="6">
    <source>
        <dbReference type="ARBA" id="ARBA00023136"/>
    </source>
</evidence>
<keyword evidence="6 7" id="KW-0472">Membrane</keyword>
<feature type="transmembrane region" description="Helical" evidence="7">
    <location>
        <begin position="167"/>
        <end position="189"/>
    </location>
</feature>
<name>A0A8B7ZQS8_ACAPL</name>
<dbReference type="Pfam" id="PF04142">
    <property type="entry name" value="Nuc_sug_transp"/>
    <property type="match status" value="1"/>
</dbReference>
<proteinExistence type="inferred from homology"/>
<organism evidence="8 9">
    <name type="scientific">Acanthaster planci</name>
    <name type="common">Crown-of-thorns starfish</name>
    <dbReference type="NCBI Taxonomy" id="133434"/>
    <lineage>
        <taxon>Eukaryota</taxon>
        <taxon>Metazoa</taxon>
        <taxon>Echinodermata</taxon>
        <taxon>Eleutherozoa</taxon>
        <taxon>Asterozoa</taxon>
        <taxon>Asteroidea</taxon>
        <taxon>Valvatacea</taxon>
        <taxon>Valvatida</taxon>
        <taxon>Acanthasteridae</taxon>
        <taxon>Acanthaster</taxon>
    </lineage>
</organism>
<gene>
    <name evidence="9 10" type="primary">LOC110988335</name>
</gene>
<dbReference type="SUPFAM" id="SSF103481">
    <property type="entry name" value="Multidrug resistance efflux transporter EmrE"/>
    <property type="match status" value="1"/>
</dbReference>
<evidence type="ECO:0000256" key="2">
    <source>
        <dbReference type="ARBA" id="ARBA00009976"/>
    </source>
</evidence>
<dbReference type="InterPro" id="IPR007271">
    <property type="entry name" value="Nuc_sug_transpt"/>
</dbReference>
<evidence type="ECO:0000256" key="3">
    <source>
        <dbReference type="ARBA" id="ARBA00022597"/>
    </source>
</evidence>
<dbReference type="GeneID" id="110988335"/>
<feature type="transmembrane region" description="Helical" evidence="7">
    <location>
        <begin position="267"/>
        <end position="288"/>
    </location>
</feature>
<accession>A0A8B7ZQS8</accession>
<evidence type="ECO:0000256" key="7">
    <source>
        <dbReference type="SAM" id="Phobius"/>
    </source>
</evidence>
<dbReference type="CTD" id="113829"/>
<dbReference type="RefSeq" id="XP_022107422.1">
    <property type="nucleotide sequence ID" value="XM_022251730.1"/>
</dbReference>
<comment type="subcellular location">
    <subcellularLocation>
        <location evidence="1">Membrane</location>
        <topology evidence="1">Multi-pass membrane protein</topology>
    </subcellularLocation>
</comment>
<feature type="transmembrane region" description="Helical" evidence="7">
    <location>
        <begin position="209"/>
        <end position="227"/>
    </location>
</feature>
<evidence type="ECO:0000256" key="5">
    <source>
        <dbReference type="ARBA" id="ARBA00022989"/>
    </source>
</evidence>
<reference evidence="9 10" key="1">
    <citation type="submission" date="2025-04" db="UniProtKB">
        <authorList>
            <consortium name="RefSeq"/>
        </authorList>
    </citation>
    <scope>IDENTIFICATION</scope>
</reference>
<protein>
    <submittedName>
        <fullName evidence="9 10">Probable UDP-sugar transporter protein SLC35A4 isoform X1</fullName>
    </submittedName>
</protein>
<keyword evidence="8" id="KW-1185">Reference proteome</keyword>
<feature type="transmembrane region" description="Helical" evidence="7">
    <location>
        <begin position="294"/>
        <end position="311"/>
    </location>
</feature>